<dbReference type="InterPro" id="IPR058348">
    <property type="entry name" value="DUF8035"/>
</dbReference>
<name>A0AAN7CU40_9PEZI</name>
<feature type="compositionally biased region" description="Basic and acidic residues" evidence="1">
    <location>
        <begin position="167"/>
        <end position="196"/>
    </location>
</feature>
<evidence type="ECO:0000313" key="4">
    <source>
        <dbReference type="Proteomes" id="UP001303647"/>
    </source>
</evidence>
<dbReference type="Proteomes" id="UP001303647">
    <property type="component" value="Unassembled WGS sequence"/>
</dbReference>
<feature type="compositionally biased region" description="Pro residues" evidence="1">
    <location>
        <begin position="105"/>
        <end position="121"/>
    </location>
</feature>
<organism evidence="3 4">
    <name type="scientific">Corynascus novoguineensis</name>
    <dbReference type="NCBI Taxonomy" id="1126955"/>
    <lineage>
        <taxon>Eukaryota</taxon>
        <taxon>Fungi</taxon>
        <taxon>Dikarya</taxon>
        <taxon>Ascomycota</taxon>
        <taxon>Pezizomycotina</taxon>
        <taxon>Sordariomycetes</taxon>
        <taxon>Sordariomycetidae</taxon>
        <taxon>Sordariales</taxon>
        <taxon>Chaetomiaceae</taxon>
        <taxon>Corynascus</taxon>
    </lineage>
</organism>
<feature type="compositionally biased region" description="Basic and acidic residues" evidence="1">
    <location>
        <begin position="122"/>
        <end position="139"/>
    </location>
</feature>
<reference evidence="3" key="2">
    <citation type="submission" date="2023-05" db="EMBL/GenBank/DDBJ databases">
        <authorList>
            <consortium name="Lawrence Berkeley National Laboratory"/>
            <person name="Steindorff A."/>
            <person name="Hensen N."/>
            <person name="Bonometti L."/>
            <person name="Westerberg I."/>
            <person name="Brannstrom I.O."/>
            <person name="Guillou S."/>
            <person name="Cros-Aarteil S."/>
            <person name="Calhoun S."/>
            <person name="Haridas S."/>
            <person name="Kuo A."/>
            <person name="Mondo S."/>
            <person name="Pangilinan J."/>
            <person name="Riley R."/>
            <person name="Labutti K."/>
            <person name="Andreopoulos B."/>
            <person name="Lipzen A."/>
            <person name="Chen C."/>
            <person name="Yanf M."/>
            <person name="Daum C."/>
            <person name="Ng V."/>
            <person name="Clum A."/>
            <person name="Ohm R."/>
            <person name="Martin F."/>
            <person name="Silar P."/>
            <person name="Natvig D."/>
            <person name="Lalanne C."/>
            <person name="Gautier V."/>
            <person name="Ament-Velasquez S.L."/>
            <person name="Kruys A."/>
            <person name="Hutchinson M.I."/>
            <person name="Powell A.J."/>
            <person name="Barry K."/>
            <person name="Miller A.N."/>
            <person name="Grigoriev I.V."/>
            <person name="Debuchy R."/>
            <person name="Gladieux P."/>
            <person name="Thoren M.H."/>
            <person name="Johannesson H."/>
        </authorList>
    </citation>
    <scope>NUCLEOTIDE SEQUENCE</scope>
    <source>
        <strain evidence="3">CBS 359.72</strain>
    </source>
</reference>
<proteinExistence type="predicted"/>
<dbReference type="Pfam" id="PF26118">
    <property type="entry name" value="DUF8035"/>
    <property type="match status" value="1"/>
</dbReference>
<feature type="region of interest" description="Disordered" evidence="1">
    <location>
        <begin position="1"/>
        <end position="20"/>
    </location>
</feature>
<feature type="region of interest" description="Disordered" evidence="1">
    <location>
        <begin position="552"/>
        <end position="581"/>
    </location>
</feature>
<comment type="caution">
    <text evidence="3">The sequence shown here is derived from an EMBL/GenBank/DDBJ whole genome shotgun (WGS) entry which is preliminary data.</text>
</comment>
<feature type="compositionally biased region" description="Low complexity" evidence="1">
    <location>
        <begin position="274"/>
        <end position="289"/>
    </location>
</feature>
<protein>
    <recommendedName>
        <fullName evidence="2">DUF8035 domain-containing protein</fullName>
    </recommendedName>
</protein>
<feature type="region of interest" description="Disordered" evidence="1">
    <location>
        <begin position="26"/>
        <end position="302"/>
    </location>
</feature>
<sequence length="581" mass="67560">MAYRTTADRPAAERWDRGRYEFERDRDRGMRERFQEEDDDHIYARRRSRPPPPKFRDDDDHDDEIVVRERERSRERRRVVYDDDDDRGDRDRLGPPPMRYRRRSSPPPPEYWRRPASPPPPPREEMERSRVVIEKEQRYRSPSPPEEPLPRRPGGGRLLRRQSSLDTFDRKPARPYWERDRERDEYGPPARRDDYRVPPYVDIPLPRAKALPPPRRYAERDEIQVAESHRYGDDDFHSPYPERVREREIVRTRRRTRSRDSRATSRRRGRSRSSSRSSSSSSSESGGTTLTARSEYPKKGKTRIPARLVSKRALIERGYPYVEEGNVIIVQKALGQQNIDDLLKLSDEYKKSELEIIAARSSAGDIIEERVEHRTEVYEGAAALPPAAPAAQVVTGTVSGNGPVIIEASPPPDFYHHHHHHHPDVVKTTVVRDVRDIREVSPSRYTTSSYDTYDSYTTTGSSTTTPTAVVSREVSGHVPVGPVALAAGRPHHHRHDPYETEDLRSEIRHLERQLARRERSRHGRRSRSRGGDLVRAERLSTGELVLYEEEVEQIQEPARATGPRIEKDKRGRLSISVPRYR</sequence>
<evidence type="ECO:0000313" key="3">
    <source>
        <dbReference type="EMBL" id="KAK4248061.1"/>
    </source>
</evidence>
<feature type="compositionally biased region" description="Basic and acidic residues" evidence="1">
    <location>
        <begin position="216"/>
        <end position="251"/>
    </location>
</feature>
<evidence type="ECO:0000256" key="1">
    <source>
        <dbReference type="SAM" id="MobiDB-lite"/>
    </source>
</evidence>
<feature type="compositionally biased region" description="Basic and acidic residues" evidence="1">
    <location>
        <begin position="54"/>
        <end position="93"/>
    </location>
</feature>
<feature type="domain" description="DUF8035" evidence="2">
    <location>
        <begin position="298"/>
        <end position="351"/>
    </location>
</feature>
<accession>A0AAN7CU40</accession>
<gene>
    <name evidence="3" type="ORF">C7999DRAFT_40692</name>
</gene>
<evidence type="ECO:0000259" key="2">
    <source>
        <dbReference type="Pfam" id="PF26118"/>
    </source>
</evidence>
<keyword evidence="4" id="KW-1185">Reference proteome</keyword>
<feature type="compositionally biased region" description="Basic residues" evidence="1">
    <location>
        <begin position="264"/>
        <end position="273"/>
    </location>
</feature>
<dbReference type="EMBL" id="MU857643">
    <property type="protein sequence ID" value="KAK4248061.1"/>
    <property type="molecule type" value="Genomic_DNA"/>
</dbReference>
<reference evidence="3" key="1">
    <citation type="journal article" date="2023" name="Mol. Phylogenet. Evol.">
        <title>Genome-scale phylogeny and comparative genomics of the fungal order Sordariales.</title>
        <authorList>
            <person name="Hensen N."/>
            <person name="Bonometti L."/>
            <person name="Westerberg I."/>
            <person name="Brannstrom I.O."/>
            <person name="Guillou S."/>
            <person name="Cros-Aarteil S."/>
            <person name="Calhoun S."/>
            <person name="Haridas S."/>
            <person name="Kuo A."/>
            <person name="Mondo S."/>
            <person name="Pangilinan J."/>
            <person name="Riley R."/>
            <person name="LaButti K."/>
            <person name="Andreopoulos B."/>
            <person name="Lipzen A."/>
            <person name="Chen C."/>
            <person name="Yan M."/>
            <person name="Daum C."/>
            <person name="Ng V."/>
            <person name="Clum A."/>
            <person name="Steindorff A."/>
            <person name="Ohm R.A."/>
            <person name="Martin F."/>
            <person name="Silar P."/>
            <person name="Natvig D.O."/>
            <person name="Lalanne C."/>
            <person name="Gautier V."/>
            <person name="Ament-Velasquez S.L."/>
            <person name="Kruys A."/>
            <person name="Hutchinson M.I."/>
            <person name="Powell A.J."/>
            <person name="Barry K."/>
            <person name="Miller A.N."/>
            <person name="Grigoriev I.V."/>
            <person name="Debuchy R."/>
            <person name="Gladieux P."/>
            <person name="Hiltunen Thoren M."/>
            <person name="Johannesson H."/>
        </authorList>
    </citation>
    <scope>NUCLEOTIDE SEQUENCE</scope>
    <source>
        <strain evidence="3">CBS 359.72</strain>
    </source>
</reference>
<feature type="region of interest" description="Disordered" evidence="1">
    <location>
        <begin position="515"/>
        <end position="534"/>
    </location>
</feature>
<feature type="compositionally biased region" description="Basic residues" evidence="1">
    <location>
        <begin position="518"/>
        <end position="528"/>
    </location>
</feature>
<dbReference type="AlphaFoldDB" id="A0AAN7CU40"/>